<dbReference type="CDD" id="cd12110">
    <property type="entry name" value="PHP_HisPPase_Hisj_like"/>
    <property type="match status" value="1"/>
</dbReference>
<comment type="pathway">
    <text evidence="1 8">Amino-acid biosynthesis; L-histidine biosynthesis; L-histidine from 5-phospho-alpha-D-ribose 1-diphosphate: step 8/9.</text>
</comment>
<dbReference type="InterPro" id="IPR010140">
    <property type="entry name" value="Histidinol_P_phosphatase_HisJ"/>
</dbReference>
<keyword evidence="11" id="KW-1185">Reference proteome</keyword>
<dbReference type="GO" id="GO:0000105">
    <property type="term" value="P:L-histidine biosynthetic process"/>
    <property type="evidence" value="ECO:0007669"/>
    <property type="project" value="UniProtKB-UniRule"/>
</dbReference>
<dbReference type="InterPro" id="IPR016195">
    <property type="entry name" value="Pol/histidinol_Pase-like"/>
</dbReference>
<evidence type="ECO:0000256" key="7">
    <source>
        <dbReference type="ARBA" id="ARBA00049158"/>
    </source>
</evidence>
<dbReference type="Gene3D" id="3.20.20.140">
    <property type="entry name" value="Metal-dependent hydrolases"/>
    <property type="match status" value="1"/>
</dbReference>
<dbReference type="AlphaFoldDB" id="A0A5C3MNQ9"/>
<evidence type="ECO:0000313" key="10">
    <source>
        <dbReference type="EMBL" id="TFK45668.1"/>
    </source>
</evidence>
<comment type="catalytic activity">
    <reaction evidence="7 8">
        <text>L-histidinol phosphate + H2O = L-histidinol + phosphate</text>
        <dbReference type="Rhea" id="RHEA:14465"/>
        <dbReference type="ChEBI" id="CHEBI:15377"/>
        <dbReference type="ChEBI" id="CHEBI:43474"/>
        <dbReference type="ChEBI" id="CHEBI:57699"/>
        <dbReference type="ChEBI" id="CHEBI:57980"/>
        <dbReference type="EC" id="3.1.3.15"/>
    </reaction>
</comment>
<evidence type="ECO:0000256" key="8">
    <source>
        <dbReference type="RuleBase" id="RU366003"/>
    </source>
</evidence>
<comment type="similarity">
    <text evidence="2 8">Belongs to the PHP hydrolase family. HisK subfamily.</text>
</comment>
<dbReference type="GO" id="GO:0005737">
    <property type="term" value="C:cytoplasm"/>
    <property type="evidence" value="ECO:0007669"/>
    <property type="project" value="TreeGrafter"/>
</dbReference>
<dbReference type="EC" id="3.1.3.15" evidence="3 8"/>
<dbReference type="GO" id="GO:0004401">
    <property type="term" value="F:histidinol-phosphatase activity"/>
    <property type="evidence" value="ECO:0007669"/>
    <property type="project" value="UniProtKB-UniRule"/>
</dbReference>
<keyword evidence="5 8" id="KW-0378">Hydrolase</keyword>
<gene>
    <name evidence="10" type="ORF">OE88DRAFT_1639484</name>
</gene>
<dbReference type="NCBIfam" id="TIGR01856">
    <property type="entry name" value="hisJ_fam"/>
    <property type="match status" value="1"/>
</dbReference>
<feature type="domain" description="PHP" evidence="9">
    <location>
        <begin position="5"/>
        <end position="223"/>
    </location>
</feature>
<dbReference type="UniPathway" id="UPA00031">
    <property type="reaction ID" value="UER00013"/>
</dbReference>
<protein>
    <recommendedName>
        <fullName evidence="3 8">Histidinol-phosphatase</fullName>
        <shortName evidence="8">HolPase</shortName>
        <ecNumber evidence="3 8">3.1.3.15</ecNumber>
    </recommendedName>
</protein>
<dbReference type="InterPro" id="IPR004013">
    <property type="entry name" value="PHP_dom"/>
</dbReference>
<dbReference type="EMBL" id="ML213538">
    <property type="protein sequence ID" value="TFK45668.1"/>
    <property type="molecule type" value="Genomic_DNA"/>
</dbReference>
<dbReference type="PANTHER" id="PTHR21039">
    <property type="entry name" value="HISTIDINOL PHOSPHATASE-RELATED"/>
    <property type="match status" value="1"/>
</dbReference>
<reference evidence="10 11" key="1">
    <citation type="journal article" date="2019" name="Nat. Ecol. Evol.">
        <title>Megaphylogeny resolves global patterns of mushroom evolution.</title>
        <authorList>
            <person name="Varga T."/>
            <person name="Krizsan K."/>
            <person name="Foldi C."/>
            <person name="Dima B."/>
            <person name="Sanchez-Garcia M."/>
            <person name="Sanchez-Ramirez S."/>
            <person name="Szollosi G.J."/>
            <person name="Szarkandi J.G."/>
            <person name="Papp V."/>
            <person name="Albert L."/>
            <person name="Andreopoulos W."/>
            <person name="Angelini C."/>
            <person name="Antonin V."/>
            <person name="Barry K.W."/>
            <person name="Bougher N.L."/>
            <person name="Buchanan P."/>
            <person name="Buyck B."/>
            <person name="Bense V."/>
            <person name="Catcheside P."/>
            <person name="Chovatia M."/>
            <person name="Cooper J."/>
            <person name="Damon W."/>
            <person name="Desjardin D."/>
            <person name="Finy P."/>
            <person name="Geml J."/>
            <person name="Haridas S."/>
            <person name="Hughes K."/>
            <person name="Justo A."/>
            <person name="Karasinski D."/>
            <person name="Kautmanova I."/>
            <person name="Kiss B."/>
            <person name="Kocsube S."/>
            <person name="Kotiranta H."/>
            <person name="LaButti K.M."/>
            <person name="Lechner B.E."/>
            <person name="Liimatainen K."/>
            <person name="Lipzen A."/>
            <person name="Lukacs Z."/>
            <person name="Mihaltcheva S."/>
            <person name="Morgado L.N."/>
            <person name="Niskanen T."/>
            <person name="Noordeloos M.E."/>
            <person name="Ohm R.A."/>
            <person name="Ortiz-Santana B."/>
            <person name="Ovrebo C."/>
            <person name="Racz N."/>
            <person name="Riley R."/>
            <person name="Savchenko A."/>
            <person name="Shiryaev A."/>
            <person name="Soop K."/>
            <person name="Spirin V."/>
            <person name="Szebenyi C."/>
            <person name="Tomsovsky M."/>
            <person name="Tulloss R.E."/>
            <person name="Uehling J."/>
            <person name="Grigoriev I.V."/>
            <person name="Vagvolgyi C."/>
            <person name="Papp T."/>
            <person name="Martin F.M."/>
            <person name="Miettinen O."/>
            <person name="Hibbett D.S."/>
            <person name="Nagy L.G."/>
        </authorList>
    </citation>
    <scope>NUCLEOTIDE SEQUENCE [LARGE SCALE GENOMIC DNA]</scope>
    <source>
        <strain evidence="10 11">OMC1185</strain>
    </source>
</reference>
<evidence type="ECO:0000256" key="3">
    <source>
        <dbReference type="ARBA" id="ARBA00013085"/>
    </source>
</evidence>
<evidence type="ECO:0000259" key="9">
    <source>
        <dbReference type="Pfam" id="PF02811"/>
    </source>
</evidence>
<dbReference type="Proteomes" id="UP000305948">
    <property type="component" value="Unassembled WGS sequence"/>
</dbReference>
<sequence>MPYSHHSHSGQFCRHATGTLEEVVKEAIKQGFHTYGLTEHVPRYREEDLYPEEAGCGTDILSKQFDDFLDEAHRLKLAYASQIRLLVGLETEYITEVDLENLEYLLQKHQGRIDYLVGSVHHVNGVPIDFDAATYQKSVRSLSTDDPASDSSSPDALDRFLCFYLDAQYTLMRRVHPEVIGHFDLCCLYTPEISLPERHQAWEKVERNIQYAVRYGAVFEVNAAALRKGWNSPYPGSDILKRILQCGGKLVLSDDSHGPHAVGLNYARLAKYLMNMQITKLHYLQATEAPNPYGRRVSLVPVEENWWEHPFWKGSLLTSQP</sequence>
<proteinExistence type="inferred from homology"/>
<evidence type="ECO:0000256" key="2">
    <source>
        <dbReference type="ARBA" id="ARBA00009152"/>
    </source>
</evidence>
<evidence type="ECO:0000256" key="5">
    <source>
        <dbReference type="ARBA" id="ARBA00022801"/>
    </source>
</evidence>
<evidence type="ECO:0000256" key="4">
    <source>
        <dbReference type="ARBA" id="ARBA00022605"/>
    </source>
</evidence>
<dbReference type="STRING" id="5364.A0A5C3MNQ9"/>
<dbReference type="OrthoDB" id="5957391at2759"/>
<evidence type="ECO:0000256" key="6">
    <source>
        <dbReference type="ARBA" id="ARBA00023102"/>
    </source>
</evidence>
<dbReference type="PANTHER" id="PTHR21039:SF0">
    <property type="entry name" value="HISTIDINOL-PHOSPHATASE"/>
    <property type="match status" value="1"/>
</dbReference>
<organism evidence="10 11">
    <name type="scientific">Heliocybe sulcata</name>
    <dbReference type="NCBI Taxonomy" id="5364"/>
    <lineage>
        <taxon>Eukaryota</taxon>
        <taxon>Fungi</taxon>
        <taxon>Dikarya</taxon>
        <taxon>Basidiomycota</taxon>
        <taxon>Agaricomycotina</taxon>
        <taxon>Agaricomycetes</taxon>
        <taxon>Gloeophyllales</taxon>
        <taxon>Gloeophyllaceae</taxon>
        <taxon>Heliocybe</taxon>
    </lineage>
</organism>
<dbReference type="SUPFAM" id="SSF89550">
    <property type="entry name" value="PHP domain-like"/>
    <property type="match status" value="1"/>
</dbReference>
<keyword evidence="4 8" id="KW-0028">Amino-acid biosynthesis</keyword>
<keyword evidence="6 8" id="KW-0368">Histidine biosynthesis</keyword>
<evidence type="ECO:0000256" key="1">
    <source>
        <dbReference type="ARBA" id="ARBA00004970"/>
    </source>
</evidence>
<dbReference type="Pfam" id="PF02811">
    <property type="entry name" value="PHP"/>
    <property type="match status" value="1"/>
</dbReference>
<accession>A0A5C3MNQ9</accession>
<name>A0A5C3MNQ9_9AGAM</name>
<evidence type="ECO:0000313" key="11">
    <source>
        <dbReference type="Proteomes" id="UP000305948"/>
    </source>
</evidence>